<evidence type="ECO:0000313" key="2">
    <source>
        <dbReference type="EMBL" id="MBB3229542.1"/>
    </source>
</evidence>
<name>A0A7W5HJK7_9GAMM</name>
<reference evidence="2 3" key="1">
    <citation type="submission" date="2020-08" db="EMBL/GenBank/DDBJ databases">
        <title>Genomic Encyclopedia of Type Strains, Phase III (KMG-III): the genomes of soil and plant-associated and newly described type strains.</title>
        <authorList>
            <person name="Whitman W."/>
        </authorList>
    </citation>
    <scope>NUCLEOTIDE SEQUENCE [LARGE SCALE GENOMIC DNA]</scope>
    <source>
        <strain evidence="2 3">CECT 7744</strain>
    </source>
</reference>
<dbReference type="AlphaFoldDB" id="A0A7W5HJK7"/>
<organism evidence="2 3">
    <name type="scientific">Halomonas stenophila</name>
    <dbReference type="NCBI Taxonomy" id="795312"/>
    <lineage>
        <taxon>Bacteria</taxon>
        <taxon>Pseudomonadati</taxon>
        <taxon>Pseudomonadota</taxon>
        <taxon>Gammaproteobacteria</taxon>
        <taxon>Oceanospirillales</taxon>
        <taxon>Halomonadaceae</taxon>
        <taxon>Halomonas</taxon>
    </lineage>
</organism>
<dbReference type="GO" id="GO:0016740">
    <property type="term" value="F:transferase activity"/>
    <property type="evidence" value="ECO:0007669"/>
    <property type="project" value="UniProtKB-KW"/>
</dbReference>
<dbReference type="InterPro" id="IPR001173">
    <property type="entry name" value="Glyco_trans_2-like"/>
</dbReference>
<dbReference type="Proteomes" id="UP000518892">
    <property type="component" value="Unassembled WGS sequence"/>
</dbReference>
<dbReference type="InterPro" id="IPR050834">
    <property type="entry name" value="Glycosyltransf_2"/>
</dbReference>
<dbReference type="Pfam" id="PF00535">
    <property type="entry name" value="Glycos_transf_2"/>
    <property type="match status" value="1"/>
</dbReference>
<dbReference type="Gene3D" id="3.90.550.10">
    <property type="entry name" value="Spore Coat Polysaccharide Biosynthesis Protein SpsA, Chain A"/>
    <property type="match status" value="1"/>
</dbReference>
<evidence type="ECO:0000259" key="1">
    <source>
        <dbReference type="Pfam" id="PF00535"/>
    </source>
</evidence>
<dbReference type="EMBL" id="JACHXR010000001">
    <property type="protein sequence ID" value="MBB3229542.1"/>
    <property type="molecule type" value="Genomic_DNA"/>
</dbReference>
<gene>
    <name evidence="2" type="ORF">FHR97_000357</name>
</gene>
<evidence type="ECO:0000313" key="3">
    <source>
        <dbReference type="Proteomes" id="UP000518892"/>
    </source>
</evidence>
<keyword evidence="3" id="KW-1185">Reference proteome</keyword>
<sequence>MRPLVSVIIPVHNKGDYVSRALQSVLDQSYPRLEVLVVDDASRDDSLARVARFDDARIRVLRRECPGPGGYAARNLGIQQARGDWVAFLDADDVWLLDHLDQSMGIAVRYPEIALISAARLLQRGGRQQLDAFAERFMPRGPQVLHLTDYLKQACQGRRAMGTNSVLIKRAALDTHRVFPEGRTQRSGDLYAWVELLARLKYLVWSPHVASVHHGDVIGVSRNNIPSMALFRDMVEDLRAYTTQEDEKWLKIYANQMIKYAWLEQKKKREALPVSALPGAFYWTHGRGYCLKWTMLSLVPFGVLEWLKQHSPAD</sequence>
<keyword evidence="2" id="KW-0808">Transferase</keyword>
<protein>
    <submittedName>
        <fullName evidence="2">Glycosyltransferase involved in cell wall biosynthesis</fullName>
    </submittedName>
</protein>
<dbReference type="PANTHER" id="PTHR43685">
    <property type="entry name" value="GLYCOSYLTRANSFERASE"/>
    <property type="match status" value="1"/>
</dbReference>
<feature type="domain" description="Glycosyltransferase 2-like" evidence="1">
    <location>
        <begin position="6"/>
        <end position="109"/>
    </location>
</feature>
<comment type="caution">
    <text evidence="2">The sequence shown here is derived from an EMBL/GenBank/DDBJ whole genome shotgun (WGS) entry which is preliminary data.</text>
</comment>
<dbReference type="InterPro" id="IPR029044">
    <property type="entry name" value="Nucleotide-diphossugar_trans"/>
</dbReference>
<dbReference type="CDD" id="cd00761">
    <property type="entry name" value="Glyco_tranf_GTA_type"/>
    <property type="match status" value="1"/>
</dbReference>
<proteinExistence type="predicted"/>
<dbReference type="SUPFAM" id="SSF53448">
    <property type="entry name" value="Nucleotide-diphospho-sugar transferases"/>
    <property type="match status" value="1"/>
</dbReference>
<dbReference type="RefSeq" id="WP_183382057.1">
    <property type="nucleotide sequence ID" value="NZ_JACHXR010000001.1"/>
</dbReference>
<accession>A0A7W5HJK7</accession>
<dbReference type="PANTHER" id="PTHR43685:SF2">
    <property type="entry name" value="GLYCOSYLTRANSFERASE 2-LIKE DOMAIN-CONTAINING PROTEIN"/>
    <property type="match status" value="1"/>
</dbReference>